<evidence type="ECO:0000256" key="2">
    <source>
        <dbReference type="ARBA" id="ARBA00022448"/>
    </source>
</evidence>
<evidence type="ECO:0000256" key="1">
    <source>
        <dbReference type="ARBA" id="ARBA00004418"/>
    </source>
</evidence>
<keyword evidence="3 5" id="KW-0732">Signal</keyword>
<keyword evidence="2" id="KW-0813">Transport</keyword>
<reference evidence="6 7" key="1">
    <citation type="submission" date="2016-01" db="EMBL/GenBank/DDBJ databases">
        <title>Annotation of Pseudomonas oryzihabitans USDA-ARS-USMARC-56511.</title>
        <authorList>
            <person name="Harhay G.P."/>
            <person name="Harhay D.M."/>
            <person name="Smith T.P.L."/>
            <person name="Bono J.L."/>
            <person name="Heaton M.P."/>
            <person name="Clawson M.L."/>
            <person name="Chitko-Mckown C.G."/>
            <person name="Capik S.F."/>
            <person name="DeDonder K.D."/>
            <person name="Apley M.D."/>
            <person name="Lubbers B.V."/>
            <person name="White B.J."/>
            <person name="Larson R.L."/>
        </authorList>
    </citation>
    <scope>NUCLEOTIDE SEQUENCE [LARGE SCALE GENOMIC DNA]</scope>
    <source>
        <strain evidence="6 7">USDA-ARS-USMARC-56511</strain>
    </source>
</reference>
<sequence length="348" mass="38443">MRYCLFLCSLVLTGLPASPVAAAEPLRLYTWEGYFSDTLLQHWAKSHPPLQEIHFDSSDVRDATLARGDATLDLVVINEVSATRLGQDGLLTRIEPHRLPHLAELDPRWRHSCGDYAVPYVWGTLGLLYRSDRLAKAPDSWQSLLQPAPALRGHIAMVEDHDDLLVAPLITLGGAINSSDPDLLRRSFALLKAQAPAVLTYQYVVSALRNPAYSDLIDLALGYSGDQHLLNATTPGQPWRFVTPREGSLLWVDCLAVPSNSPHQAAAERFIDFLNEPHNALLATEELHLGTPNAGAARLLSAELRQDPSLFPPEDVLAHSQLFREGPPDTFQTRQRIGSALVSRHESQ</sequence>
<dbReference type="AlphaFoldDB" id="A0A0U4XXL4"/>
<dbReference type="PANTHER" id="PTHR30222">
    <property type="entry name" value="SPERMIDINE/PUTRESCINE-BINDING PERIPLASMIC PROTEIN"/>
    <property type="match status" value="1"/>
</dbReference>
<accession>A0A0U4XXL4</accession>
<dbReference type="SUPFAM" id="SSF53850">
    <property type="entry name" value="Periplasmic binding protein-like II"/>
    <property type="match status" value="1"/>
</dbReference>
<dbReference type="PRINTS" id="PR00909">
    <property type="entry name" value="SPERMDNBNDNG"/>
</dbReference>
<dbReference type="EMBL" id="CP013987">
    <property type="protein sequence ID" value="ALZ86457.1"/>
    <property type="molecule type" value="Genomic_DNA"/>
</dbReference>
<dbReference type="GO" id="GO:0042597">
    <property type="term" value="C:periplasmic space"/>
    <property type="evidence" value="ECO:0007669"/>
    <property type="project" value="UniProtKB-SubCell"/>
</dbReference>
<evidence type="ECO:0000256" key="3">
    <source>
        <dbReference type="ARBA" id="ARBA00022729"/>
    </source>
</evidence>
<evidence type="ECO:0000256" key="5">
    <source>
        <dbReference type="SAM" id="SignalP"/>
    </source>
</evidence>
<feature type="signal peptide" evidence="5">
    <location>
        <begin position="1"/>
        <end position="22"/>
    </location>
</feature>
<dbReference type="OrthoDB" id="9769319at2"/>
<dbReference type="RefSeq" id="WP_059316515.1">
    <property type="nucleotide sequence ID" value="NZ_CP013987.1"/>
</dbReference>
<dbReference type="GO" id="GO:0019808">
    <property type="term" value="F:polyamine binding"/>
    <property type="evidence" value="ECO:0007669"/>
    <property type="project" value="InterPro"/>
</dbReference>
<proteinExistence type="predicted"/>
<dbReference type="InterPro" id="IPR006059">
    <property type="entry name" value="SBP"/>
</dbReference>
<gene>
    <name evidence="6" type="ORF">APT59_20430</name>
</gene>
<evidence type="ECO:0000313" key="7">
    <source>
        <dbReference type="Proteomes" id="UP000064137"/>
    </source>
</evidence>
<name>A0A0U4XXL4_9PSED</name>
<dbReference type="PANTHER" id="PTHR30222:SF12">
    <property type="entry name" value="NORSPERMIDINE SENSOR"/>
    <property type="match status" value="1"/>
</dbReference>
<evidence type="ECO:0000313" key="6">
    <source>
        <dbReference type="EMBL" id="ALZ86457.1"/>
    </source>
</evidence>
<keyword evidence="4" id="KW-0574">Periplasm</keyword>
<feature type="chain" id="PRO_5006854383" evidence="5">
    <location>
        <begin position="23"/>
        <end position="348"/>
    </location>
</feature>
<dbReference type="Gene3D" id="3.40.190.10">
    <property type="entry name" value="Periplasmic binding protein-like II"/>
    <property type="match status" value="2"/>
</dbReference>
<protein>
    <submittedName>
        <fullName evidence="6">Spermidine/putrescine ABC transporter substrate-binding protein</fullName>
    </submittedName>
</protein>
<comment type="subcellular location">
    <subcellularLocation>
        <location evidence="1">Periplasm</location>
    </subcellularLocation>
</comment>
<dbReference type="InterPro" id="IPR001188">
    <property type="entry name" value="Sperm_putr-bd"/>
</dbReference>
<dbReference type="KEGG" id="por:APT59_20430"/>
<evidence type="ECO:0000256" key="4">
    <source>
        <dbReference type="ARBA" id="ARBA00022764"/>
    </source>
</evidence>
<dbReference type="Pfam" id="PF13416">
    <property type="entry name" value="SBP_bac_8"/>
    <property type="match status" value="1"/>
</dbReference>
<dbReference type="GO" id="GO:0015846">
    <property type="term" value="P:polyamine transport"/>
    <property type="evidence" value="ECO:0007669"/>
    <property type="project" value="InterPro"/>
</dbReference>
<organism evidence="6 7">
    <name type="scientific">Pseudomonas oryzihabitans</name>
    <dbReference type="NCBI Taxonomy" id="47885"/>
    <lineage>
        <taxon>Bacteria</taxon>
        <taxon>Pseudomonadati</taxon>
        <taxon>Pseudomonadota</taxon>
        <taxon>Gammaproteobacteria</taxon>
        <taxon>Pseudomonadales</taxon>
        <taxon>Pseudomonadaceae</taxon>
        <taxon>Pseudomonas</taxon>
    </lineage>
</organism>
<dbReference type="Proteomes" id="UP000064137">
    <property type="component" value="Chromosome"/>
</dbReference>
<dbReference type="CDD" id="cd13590">
    <property type="entry name" value="PBP2_PotD_PotF_like"/>
    <property type="match status" value="1"/>
</dbReference>